<dbReference type="AlphaFoldDB" id="A0A1H9JHY5"/>
<dbReference type="Proteomes" id="UP000199427">
    <property type="component" value="Unassembled WGS sequence"/>
</dbReference>
<dbReference type="OrthoDB" id="2880030at2"/>
<name>A0A1H9JHY5_9BACI</name>
<proteinExistence type="predicted"/>
<dbReference type="EMBL" id="FOES01000031">
    <property type="protein sequence ID" value="SEQ86393.1"/>
    <property type="molecule type" value="Genomic_DNA"/>
</dbReference>
<sequence>MKKIIYLLALTALILIIIPYSLTDINAESDSYHASHLSAHEFSSKTLVGQASWSKEQNVELTDEQIDQVLDQFMDHLLQKTDEEFRVLNYQSLEDYKSSFKGLATSNVVDQYVDEIYFEKGQALYFKPTDTPPWFESDQPFDKEKLDERTYRISQSNENELHGNYHILIDLKLNENNEPYIINVQYQ</sequence>
<reference evidence="1 2" key="1">
    <citation type="submission" date="2016-10" db="EMBL/GenBank/DDBJ databases">
        <authorList>
            <person name="de Groot N.N."/>
        </authorList>
    </citation>
    <scope>NUCLEOTIDE SEQUENCE [LARGE SCALE GENOMIC DNA]</scope>
    <source>
        <strain evidence="1 2">DSM 21633</strain>
    </source>
</reference>
<accession>A0A1H9JHY5</accession>
<protein>
    <submittedName>
        <fullName evidence="1">Uncharacterized protein</fullName>
    </submittedName>
</protein>
<keyword evidence="2" id="KW-1185">Reference proteome</keyword>
<organism evidence="1 2">
    <name type="scientific">Piscibacillus halophilus</name>
    <dbReference type="NCBI Taxonomy" id="571933"/>
    <lineage>
        <taxon>Bacteria</taxon>
        <taxon>Bacillati</taxon>
        <taxon>Bacillota</taxon>
        <taxon>Bacilli</taxon>
        <taxon>Bacillales</taxon>
        <taxon>Bacillaceae</taxon>
        <taxon>Piscibacillus</taxon>
    </lineage>
</organism>
<evidence type="ECO:0000313" key="2">
    <source>
        <dbReference type="Proteomes" id="UP000199427"/>
    </source>
</evidence>
<evidence type="ECO:0000313" key="1">
    <source>
        <dbReference type="EMBL" id="SEQ86393.1"/>
    </source>
</evidence>
<dbReference type="RefSeq" id="WP_091774574.1">
    <property type="nucleotide sequence ID" value="NZ_CAESCL010000023.1"/>
</dbReference>
<gene>
    <name evidence="1" type="ORF">SAMN05216362_1313</name>
</gene>
<dbReference type="STRING" id="571933.SAMN05216362_1313"/>